<evidence type="ECO:0000313" key="1">
    <source>
        <dbReference type="EMBL" id="MBB4861530.1"/>
    </source>
</evidence>
<comment type="caution">
    <text evidence="1">The sequence shown here is derived from an EMBL/GenBank/DDBJ whole genome shotgun (WGS) entry which is preliminary data.</text>
</comment>
<evidence type="ECO:0000313" key="2">
    <source>
        <dbReference type="Proteomes" id="UP000566995"/>
    </source>
</evidence>
<protein>
    <submittedName>
        <fullName evidence="1">Uncharacterized protein</fullName>
    </submittedName>
</protein>
<dbReference type="RefSeq" id="WP_184585790.1">
    <property type="nucleotide sequence ID" value="NZ_JACHLI010000001.1"/>
</dbReference>
<gene>
    <name evidence="1" type="ORF">HNP46_000341</name>
</gene>
<accession>A0A7W7NZP3</accession>
<reference evidence="1 2" key="1">
    <citation type="submission" date="2020-08" db="EMBL/GenBank/DDBJ databases">
        <title>Functional genomics of gut bacteria from endangered species of beetles.</title>
        <authorList>
            <person name="Carlos-Shanley C."/>
        </authorList>
    </citation>
    <scope>NUCLEOTIDE SEQUENCE [LARGE SCALE GENOMIC DNA]</scope>
    <source>
        <strain evidence="1 2">S00179</strain>
    </source>
</reference>
<name>A0A7W7NZP3_PSENT</name>
<dbReference type="AlphaFoldDB" id="A0A7W7NZP3"/>
<proteinExistence type="predicted"/>
<dbReference type="EMBL" id="JACHLI010000001">
    <property type="protein sequence ID" value="MBB4861530.1"/>
    <property type="molecule type" value="Genomic_DNA"/>
</dbReference>
<organism evidence="1 2">
    <name type="scientific">Pseudomonas nitroreducens</name>
    <dbReference type="NCBI Taxonomy" id="46680"/>
    <lineage>
        <taxon>Bacteria</taxon>
        <taxon>Pseudomonadati</taxon>
        <taxon>Pseudomonadota</taxon>
        <taxon>Gammaproteobacteria</taxon>
        <taxon>Pseudomonadales</taxon>
        <taxon>Pseudomonadaceae</taxon>
        <taxon>Pseudomonas</taxon>
    </lineage>
</organism>
<sequence length="139" mass="15470">MQVVHGKHPIPLATHYQIKINGQPAIWGEQNLTGIYRNLSGEQFFQPQLDHGTYGIYLDAMREQLGVDLKPGTLIELYAPGAEKAVKSCTLSGEDRRLFDVYLDSHLYGRDWASTAQEALDRVAGTDRGEGEVWKAVAV</sequence>
<dbReference type="Proteomes" id="UP000566995">
    <property type="component" value="Unassembled WGS sequence"/>
</dbReference>